<keyword evidence="2" id="KW-1185">Reference proteome</keyword>
<dbReference type="AlphaFoldDB" id="A0A1J1HJI2"/>
<evidence type="ECO:0000313" key="2">
    <source>
        <dbReference type="Proteomes" id="UP000183832"/>
    </source>
</evidence>
<evidence type="ECO:0000313" key="1">
    <source>
        <dbReference type="EMBL" id="CRK88181.1"/>
    </source>
</evidence>
<proteinExistence type="predicted"/>
<dbReference type="OrthoDB" id="6021714at2759"/>
<dbReference type="Proteomes" id="UP000183832">
    <property type="component" value="Unassembled WGS sequence"/>
</dbReference>
<reference evidence="1 2" key="1">
    <citation type="submission" date="2015-04" db="EMBL/GenBank/DDBJ databases">
        <authorList>
            <person name="Syromyatnikov M.Y."/>
            <person name="Popov V.N."/>
        </authorList>
    </citation>
    <scope>NUCLEOTIDE SEQUENCE [LARGE SCALE GENOMIC DNA]</scope>
</reference>
<accession>A0A1J1HJI2</accession>
<protein>
    <submittedName>
        <fullName evidence="1">CLUMA_CG001966, isoform A</fullName>
    </submittedName>
</protein>
<dbReference type="EMBL" id="CVRI01000006">
    <property type="protein sequence ID" value="CRK88181.1"/>
    <property type="molecule type" value="Genomic_DNA"/>
</dbReference>
<gene>
    <name evidence="1" type="ORF">CLUMA_CG001966</name>
</gene>
<name>A0A1J1HJI2_9DIPT</name>
<organism evidence="1 2">
    <name type="scientific">Clunio marinus</name>
    <dbReference type="NCBI Taxonomy" id="568069"/>
    <lineage>
        <taxon>Eukaryota</taxon>
        <taxon>Metazoa</taxon>
        <taxon>Ecdysozoa</taxon>
        <taxon>Arthropoda</taxon>
        <taxon>Hexapoda</taxon>
        <taxon>Insecta</taxon>
        <taxon>Pterygota</taxon>
        <taxon>Neoptera</taxon>
        <taxon>Endopterygota</taxon>
        <taxon>Diptera</taxon>
        <taxon>Nematocera</taxon>
        <taxon>Chironomoidea</taxon>
        <taxon>Chironomidae</taxon>
        <taxon>Clunio</taxon>
    </lineage>
</organism>
<sequence length="60" mass="7411">MFLFLCFRSLDVRLLSIYLRFSQDLMTNKKFWFWAISKYVNKKSSLIDLQDFLRSDFPNY</sequence>